<dbReference type="Proteomes" id="UP000680067">
    <property type="component" value="Unassembled WGS sequence"/>
</dbReference>
<name>A0A941DJM3_9BURK</name>
<evidence type="ECO:0000313" key="2">
    <source>
        <dbReference type="Proteomes" id="UP000680067"/>
    </source>
</evidence>
<protein>
    <submittedName>
        <fullName evidence="1">Uncharacterized protein</fullName>
    </submittedName>
</protein>
<sequence length="137" mass="15523">MNSLSIALVGAQLSASNGSAQQTEYGLPLRADWRGFLHYLGLAKGSRILLTLETPELTPLLQVVLQAAGMQVKVLPWSEQCLQPGDVWCKEVEDFDPDWCFLTSALYLELPFSYWGRVCWEQDLRWQLEEFSLEQAA</sequence>
<comment type="caution">
    <text evidence="1">The sequence shown here is derived from an EMBL/GenBank/DDBJ whole genome shotgun (WGS) entry which is preliminary data.</text>
</comment>
<proteinExistence type="predicted"/>
<organism evidence="1 2">
    <name type="scientific">Undibacterium luofuense</name>
    <dbReference type="NCBI Taxonomy" id="2828733"/>
    <lineage>
        <taxon>Bacteria</taxon>
        <taxon>Pseudomonadati</taxon>
        <taxon>Pseudomonadota</taxon>
        <taxon>Betaproteobacteria</taxon>
        <taxon>Burkholderiales</taxon>
        <taxon>Oxalobacteraceae</taxon>
        <taxon>Undibacterium</taxon>
    </lineage>
</organism>
<accession>A0A941DJM3</accession>
<dbReference type="EMBL" id="JAGSPN010000001">
    <property type="protein sequence ID" value="MBR7780799.1"/>
    <property type="molecule type" value="Genomic_DNA"/>
</dbReference>
<gene>
    <name evidence="1" type="ORF">KDM89_01495</name>
</gene>
<dbReference type="RefSeq" id="WP_212686177.1">
    <property type="nucleotide sequence ID" value="NZ_CAXBSD010000279.1"/>
</dbReference>
<evidence type="ECO:0000313" key="1">
    <source>
        <dbReference type="EMBL" id="MBR7780799.1"/>
    </source>
</evidence>
<reference evidence="1" key="1">
    <citation type="submission" date="2021-04" db="EMBL/GenBank/DDBJ databases">
        <title>novel species isolated from subtropical streams in China.</title>
        <authorList>
            <person name="Lu H."/>
        </authorList>
    </citation>
    <scope>NUCLEOTIDE SEQUENCE</scope>
    <source>
        <strain evidence="1">LFS511W</strain>
    </source>
</reference>
<dbReference type="AlphaFoldDB" id="A0A941DJM3"/>
<keyword evidence="2" id="KW-1185">Reference proteome</keyword>